<dbReference type="EMBL" id="LT906468">
    <property type="protein sequence ID" value="SNV52298.1"/>
    <property type="molecule type" value="Genomic_DNA"/>
</dbReference>
<name>A0AAJ4XDX2_9SPHI</name>
<sequence length="81" mass="9296">MNATQEVNVIKTAEYKPWSQKLAEMEVESTMLVDMRSASTVRGIISARMPIYFPEMIFETKKIKVKVDGKETPVIEVFRKA</sequence>
<dbReference type="AlphaFoldDB" id="A0AAJ4XDX2"/>
<dbReference type="KEGG" id="smiz:4412673_02654"/>
<gene>
    <name evidence="1" type="ORF">SAMEA4412673_02654</name>
</gene>
<reference evidence="1 2" key="1">
    <citation type="submission" date="2017-06" db="EMBL/GenBank/DDBJ databases">
        <authorList>
            <consortium name="Pathogen Informatics"/>
        </authorList>
    </citation>
    <scope>NUCLEOTIDE SEQUENCE [LARGE SCALE GENOMIC DNA]</scope>
    <source>
        <strain evidence="1 2">NCTC12149</strain>
    </source>
</reference>
<protein>
    <submittedName>
        <fullName evidence="1">Uncharacterized protein</fullName>
    </submittedName>
</protein>
<dbReference type="Proteomes" id="UP000215355">
    <property type="component" value="Chromosome 1"/>
</dbReference>
<accession>A0AAJ4XDX2</accession>
<evidence type="ECO:0000313" key="1">
    <source>
        <dbReference type="EMBL" id="SNV52298.1"/>
    </source>
</evidence>
<dbReference type="RefSeq" id="WP_093097576.1">
    <property type="nucleotide sequence ID" value="NZ_FNGK01000001.1"/>
</dbReference>
<organism evidence="1 2">
    <name type="scientific">Sphingobacterium mizutaii</name>
    <dbReference type="NCBI Taxonomy" id="1010"/>
    <lineage>
        <taxon>Bacteria</taxon>
        <taxon>Pseudomonadati</taxon>
        <taxon>Bacteroidota</taxon>
        <taxon>Sphingobacteriia</taxon>
        <taxon>Sphingobacteriales</taxon>
        <taxon>Sphingobacteriaceae</taxon>
        <taxon>Sphingobacterium</taxon>
    </lineage>
</organism>
<evidence type="ECO:0000313" key="2">
    <source>
        <dbReference type="Proteomes" id="UP000215355"/>
    </source>
</evidence>
<proteinExistence type="predicted"/>